<feature type="transmembrane region" description="Helical" evidence="3">
    <location>
        <begin position="5"/>
        <end position="25"/>
    </location>
</feature>
<dbReference type="GO" id="GO:0016747">
    <property type="term" value="F:acyltransferase activity, transferring groups other than amino-acyl groups"/>
    <property type="evidence" value="ECO:0007669"/>
    <property type="project" value="InterPro"/>
</dbReference>
<comment type="caution">
    <text evidence="5">The sequence shown here is derived from an EMBL/GenBank/DDBJ whole genome shotgun (WGS) entry which is preliminary data.</text>
</comment>
<feature type="transmembrane region" description="Helical" evidence="3">
    <location>
        <begin position="169"/>
        <end position="189"/>
    </location>
</feature>
<dbReference type="Pfam" id="PF01757">
    <property type="entry name" value="Acyl_transf_3"/>
    <property type="match status" value="1"/>
</dbReference>
<feature type="transmembrane region" description="Helical" evidence="3">
    <location>
        <begin position="252"/>
        <end position="272"/>
    </location>
</feature>
<keyword evidence="3" id="KW-0472">Membrane</keyword>
<feature type="transmembrane region" description="Helical" evidence="3">
    <location>
        <begin position="316"/>
        <end position="340"/>
    </location>
</feature>
<dbReference type="STRING" id="1265846.PROCOU_02809"/>
<feature type="transmembrane region" description="Helical" evidence="3">
    <location>
        <begin position="143"/>
        <end position="162"/>
    </location>
</feature>
<comment type="subcellular location">
    <subcellularLocation>
        <location evidence="1">Membrane</location>
    </subcellularLocation>
</comment>
<dbReference type="InterPro" id="IPR002656">
    <property type="entry name" value="Acyl_transf_3_dom"/>
</dbReference>
<feature type="transmembrane region" description="Helical" evidence="3">
    <location>
        <begin position="292"/>
        <end position="310"/>
    </location>
</feature>
<evidence type="ECO:0000313" key="6">
    <source>
        <dbReference type="Proteomes" id="UP000295558"/>
    </source>
</evidence>
<dbReference type="AlphaFoldDB" id="A0A4R6ZLF7"/>
<dbReference type="EMBL" id="SNZK01000006">
    <property type="protein sequence ID" value="TDR52879.1"/>
    <property type="molecule type" value="Genomic_DNA"/>
</dbReference>
<evidence type="ECO:0000313" key="5">
    <source>
        <dbReference type="EMBL" id="TDR52879.1"/>
    </source>
</evidence>
<dbReference type="RefSeq" id="WP_166666111.1">
    <property type="nucleotide sequence ID" value="NZ_JAASUO010000003.1"/>
</dbReference>
<dbReference type="InterPro" id="IPR050879">
    <property type="entry name" value="Acyltransferase_3"/>
</dbReference>
<comment type="similarity">
    <text evidence="2">Belongs to the acyltransferase 3 family.</text>
</comment>
<gene>
    <name evidence="5" type="ORF">DFP96_10685</name>
</gene>
<feature type="domain" description="Acyltransferase 3" evidence="4">
    <location>
        <begin position="7"/>
        <end position="338"/>
    </location>
</feature>
<organism evidence="5 6">
    <name type="scientific">Listeria rocourtiae</name>
    <dbReference type="NCBI Taxonomy" id="647910"/>
    <lineage>
        <taxon>Bacteria</taxon>
        <taxon>Bacillati</taxon>
        <taxon>Bacillota</taxon>
        <taxon>Bacilli</taxon>
        <taxon>Bacillales</taxon>
        <taxon>Listeriaceae</taxon>
        <taxon>Listeria</taxon>
    </lineage>
</organism>
<feature type="transmembrane region" description="Helical" evidence="3">
    <location>
        <begin position="45"/>
        <end position="62"/>
    </location>
</feature>
<keyword evidence="6" id="KW-1185">Reference proteome</keyword>
<keyword evidence="3" id="KW-0812">Transmembrane</keyword>
<dbReference type="PANTHER" id="PTHR23028">
    <property type="entry name" value="ACETYLTRANSFERASE"/>
    <property type="match status" value="1"/>
</dbReference>
<dbReference type="Proteomes" id="UP000295558">
    <property type="component" value="Unassembled WGS sequence"/>
</dbReference>
<proteinExistence type="inferred from homology"/>
<evidence type="ECO:0000259" key="4">
    <source>
        <dbReference type="Pfam" id="PF01757"/>
    </source>
</evidence>
<sequence>MPKRLFFLDALRGIAAITVIITHFAETYAGESLLKGIFQPFGRSAVILFFLLSGISLSMSFQRKVSFSWQDYISYLVKRFFRIYLPFFVAILIAQGIFHILQPQGIAGLSEWFNLTGTGTADFRILVGNIFMTGNYVNRIDPVIWSLIIELRISIIFPLLFCIVKKYEVLGATILMAITLVSGVSVLYISTQNFLLGQTIFHTAFFVLGIVISLHWSHIKNMSKQMYCLISIASLLLYFHVVIFNLVGIPTIQIISDVVIGLGCMGIVLACYESKTVQEHLTNRIYQGVGKISFSIYLVHCIIFIPMIYMMQHMNIAVPIIQGISIPVIFICASVFYCIAEHPLKIRGQSLSRKVESRTRNRGRILEEE</sequence>
<reference evidence="5 6" key="1">
    <citation type="submission" date="2019-03" db="EMBL/GenBank/DDBJ databases">
        <title>Genomic Encyclopedia of Type Strains, Phase III (KMG-III): the genomes of soil and plant-associated and newly described type strains.</title>
        <authorList>
            <person name="Whitman W."/>
        </authorList>
    </citation>
    <scope>NUCLEOTIDE SEQUENCE [LARGE SCALE GENOMIC DNA]</scope>
    <source>
        <strain evidence="5 6">CECT 7972</strain>
    </source>
</reference>
<name>A0A4R6ZLF7_9LIST</name>
<feature type="transmembrane region" description="Helical" evidence="3">
    <location>
        <begin position="226"/>
        <end position="246"/>
    </location>
</feature>
<keyword evidence="3" id="KW-1133">Transmembrane helix</keyword>
<protein>
    <submittedName>
        <fullName evidence="5">Peptidoglycan/LPS O-acetylase OafA/YrhL</fullName>
    </submittedName>
</protein>
<feature type="transmembrane region" description="Helical" evidence="3">
    <location>
        <begin position="195"/>
        <end position="214"/>
    </location>
</feature>
<evidence type="ECO:0000256" key="2">
    <source>
        <dbReference type="ARBA" id="ARBA00007400"/>
    </source>
</evidence>
<feature type="transmembrane region" description="Helical" evidence="3">
    <location>
        <begin position="83"/>
        <end position="101"/>
    </location>
</feature>
<evidence type="ECO:0000256" key="1">
    <source>
        <dbReference type="ARBA" id="ARBA00004370"/>
    </source>
</evidence>
<evidence type="ECO:0000256" key="3">
    <source>
        <dbReference type="SAM" id="Phobius"/>
    </source>
</evidence>
<accession>A0A4R6ZLF7</accession>